<name>A0A7R9KP09_9ACAR</name>
<dbReference type="InterPro" id="IPR050593">
    <property type="entry name" value="LovG"/>
</dbReference>
<sequence length="187" mass="20917">MNYSSTDHISCRPVLKTQREMTLPGVEHGWPGVLGLPLLTFCGPFDGILGFSQGSALVALLCCLKILNEFNYNLKFVVIIAGFKSLTTSHLQLFDKLNEQLIDIPSLHIIGETDQTWFAANQLSRSCDHIDGQVVFAKHIGWQTVVELTVVYCCHHKCSQRIHSTRTDQHCVLQICITLSFADPIAY</sequence>
<dbReference type="AlphaFoldDB" id="A0A7R9KP09"/>
<protein>
    <recommendedName>
        <fullName evidence="3">Serine hydrolase domain-containing protein</fullName>
    </recommendedName>
</protein>
<dbReference type="GO" id="GO:0005634">
    <property type="term" value="C:nucleus"/>
    <property type="evidence" value="ECO:0007669"/>
    <property type="project" value="TreeGrafter"/>
</dbReference>
<evidence type="ECO:0000313" key="5">
    <source>
        <dbReference type="Proteomes" id="UP000759131"/>
    </source>
</evidence>
<gene>
    <name evidence="4" type="ORF">OSB1V03_LOCUS7137</name>
</gene>
<dbReference type="InterPro" id="IPR029058">
    <property type="entry name" value="AB_hydrolase_fold"/>
</dbReference>
<reference evidence="4" key="1">
    <citation type="submission" date="2020-11" db="EMBL/GenBank/DDBJ databases">
        <authorList>
            <person name="Tran Van P."/>
        </authorList>
    </citation>
    <scope>NUCLEOTIDE SEQUENCE</scope>
</reference>
<dbReference type="Pfam" id="PF03959">
    <property type="entry name" value="FSH1"/>
    <property type="match status" value="1"/>
</dbReference>
<feature type="domain" description="Serine hydrolase" evidence="3">
    <location>
        <begin position="43"/>
        <end position="130"/>
    </location>
</feature>
<dbReference type="Proteomes" id="UP000759131">
    <property type="component" value="Unassembled WGS sequence"/>
</dbReference>
<dbReference type="GO" id="GO:0016787">
    <property type="term" value="F:hydrolase activity"/>
    <property type="evidence" value="ECO:0007669"/>
    <property type="project" value="UniProtKB-KW"/>
</dbReference>
<dbReference type="InterPro" id="IPR005645">
    <property type="entry name" value="FSH-like_dom"/>
</dbReference>
<dbReference type="OrthoDB" id="414698at2759"/>
<evidence type="ECO:0000259" key="3">
    <source>
        <dbReference type="Pfam" id="PF03959"/>
    </source>
</evidence>
<evidence type="ECO:0000256" key="2">
    <source>
        <dbReference type="ARBA" id="ARBA00022801"/>
    </source>
</evidence>
<accession>A0A7R9KP09</accession>
<dbReference type="Gene3D" id="3.40.50.1820">
    <property type="entry name" value="alpha/beta hydrolase"/>
    <property type="match status" value="1"/>
</dbReference>
<dbReference type="EMBL" id="CAJPIZ010004077">
    <property type="protein sequence ID" value="CAG2107134.1"/>
    <property type="molecule type" value="Genomic_DNA"/>
</dbReference>
<organism evidence="4">
    <name type="scientific">Medioppia subpectinata</name>
    <dbReference type="NCBI Taxonomy" id="1979941"/>
    <lineage>
        <taxon>Eukaryota</taxon>
        <taxon>Metazoa</taxon>
        <taxon>Ecdysozoa</taxon>
        <taxon>Arthropoda</taxon>
        <taxon>Chelicerata</taxon>
        <taxon>Arachnida</taxon>
        <taxon>Acari</taxon>
        <taxon>Acariformes</taxon>
        <taxon>Sarcoptiformes</taxon>
        <taxon>Oribatida</taxon>
        <taxon>Brachypylina</taxon>
        <taxon>Oppioidea</taxon>
        <taxon>Oppiidae</taxon>
        <taxon>Medioppia</taxon>
    </lineage>
</organism>
<dbReference type="PANTHER" id="PTHR48070">
    <property type="entry name" value="ESTERASE OVCA2"/>
    <property type="match status" value="1"/>
</dbReference>
<evidence type="ECO:0000313" key="4">
    <source>
        <dbReference type="EMBL" id="CAD7626704.1"/>
    </source>
</evidence>
<keyword evidence="5" id="KW-1185">Reference proteome</keyword>
<proteinExistence type="inferred from homology"/>
<dbReference type="PANTHER" id="PTHR48070:SF6">
    <property type="entry name" value="ESTERASE OVCA2"/>
    <property type="match status" value="1"/>
</dbReference>
<keyword evidence="2" id="KW-0378">Hydrolase</keyword>
<comment type="similarity">
    <text evidence="1">Belongs to the LovG family.</text>
</comment>
<evidence type="ECO:0000256" key="1">
    <source>
        <dbReference type="ARBA" id="ARBA00005863"/>
    </source>
</evidence>
<dbReference type="EMBL" id="OC858652">
    <property type="protein sequence ID" value="CAD7626704.1"/>
    <property type="molecule type" value="Genomic_DNA"/>
</dbReference>
<dbReference type="GO" id="GO:0005737">
    <property type="term" value="C:cytoplasm"/>
    <property type="evidence" value="ECO:0007669"/>
    <property type="project" value="TreeGrafter"/>
</dbReference>